<dbReference type="AlphaFoldDB" id="A0A2U8GPT5"/>
<dbReference type="GO" id="GO:0042597">
    <property type="term" value="C:periplasmic space"/>
    <property type="evidence" value="ECO:0007669"/>
    <property type="project" value="InterPro"/>
</dbReference>
<sequence length="180" mass="19704">MKTWIKTSIAAAIIATSAIGASAIARGGDCDGMGMRDGRQGMQQMSPEKMKERMAQRGEVQAAKLELALVLTPAQKPAWNDFKAAMKDRGERMASHMMARNAEDRPVTVLDRMAKMEEVSKLRQTEMAEMRKAVEVFYAQLTDAQKTVFDAEFDRMGGRHGGGHHKMGSGKADGRGAGRD</sequence>
<evidence type="ECO:0000313" key="2">
    <source>
        <dbReference type="EMBL" id="AWI75488.1"/>
    </source>
</evidence>
<name>A0A2U8GPT5_9RHOO</name>
<dbReference type="Pfam" id="PF07813">
    <property type="entry name" value="LTXXQ"/>
    <property type="match status" value="1"/>
</dbReference>
<dbReference type="InterPro" id="IPR012899">
    <property type="entry name" value="LTXXQ"/>
</dbReference>
<reference evidence="2 3" key="1">
    <citation type="submission" date="2017-06" db="EMBL/GenBank/DDBJ databases">
        <title>Azoarcus.</title>
        <authorList>
            <person name="Woo J.-H."/>
            <person name="Kim H.-S."/>
        </authorList>
    </citation>
    <scope>NUCLEOTIDE SEQUENCE [LARGE SCALE GENOMIC DNA]</scope>
    <source>
        <strain evidence="2 3">TSPY31</strain>
    </source>
</reference>
<evidence type="ECO:0000256" key="1">
    <source>
        <dbReference type="SAM" id="MobiDB-lite"/>
    </source>
</evidence>
<evidence type="ECO:0008006" key="4">
    <source>
        <dbReference type="Google" id="ProtNLM"/>
    </source>
</evidence>
<dbReference type="KEGG" id="acom:CEW83_09910"/>
<feature type="region of interest" description="Disordered" evidence="1">
    <location>
        <begin position="157"/>
        <end position="180"/>
    </location>
</feature>
<dbReference type="EMBL" id="CP022187">
    <property type="protein sequence ID" value="AWI75488.1"/>
    <property type="molecule type" value="Genomic_DNA"/>
</dbReference>
<dbReference type="Proteomes" id="UP000244930">
    <property type="component" value="Chromosome"/>
</dbReference>
<dbReference type="RefSeq" id="WP_108949194.1">
    <property type="nucleotide sequence ID" value="NZ_CP022187.1"/>
</dbReference>
<keyword evidence="3" id="KW-1185">Reference proteome</keyword>
<protein>
    <recommendedName>
        <fullName evidence="4">LTXXQ motif family protein</fullName>
    </recommendedName>
</protein>
<accession>A0A2U8GPT5</accession>
<organism evidence="2 3">
    <name type="scientific">Parazoarcus communis</name>
    <dbReference type="NCBI Taxonomy" id="41977"/>
    <lineage>
        <taxon>Bacteria</taxon>
        <taxon>Pseudomonadati</taxon>
        <taxon>Pseudomonadota</taxon>
        <taxon>Betaproteobacteria</taxon>
        <taxon>Rhodocyclales</taxon>
        <taxon>Zoogloeaceae</taxon>
        <taxon>Parazoarcus</taxon>
    </lineage>
</organism>
<proteinExistence type="predicted"/>
<evidence type="ECO:0000313" key="3">
    <source>
        <dbReference type="Proteomes" id="UP000244930"/>
    </source>
</evidence>
<gene>
    <name evidence="2" type="ORF">CEW83_09910</name>
</gene>